<dbReference type="PROSITE" id="PS51194">
    <property type="entry name" value="HELICASE_CTER"/>
    <property type="match status" value="1"/>
</dbReference>
<dbReference type="FunFam" id="3.40.50.300:FF:000269">
    <property type="entry name" value="ATP-dependent RNA helicase SUPV3L1, mitochondrial"/>
    <property type="match status" value="1"/>
</dbReference>
<dbReference type="Gene3D" id="1.20.58.1080">
    <property type="match status" value="1"/>
</dbReference>
<evidence type="ECO:0000256" key="9">
    <source>
        <dbReference type="ARBA" id="ARBA00022840"/>
    </source>
</evidence>
<dbReference type="GO" id="GO:0005524">
    <property type="term" value="F:ATP binding"/>
    <property type="evidence" value="ECO:0007669"/>
    <property type="project" value="UniProtKB-KW"/>
</dbReference>
<dbReference type="InterPro" id="IPR055206">
    <property type="entry name" value="DEXQc_SUV3"/>
</dbReference>
<dbReference type="CDD" id="cd17913">
    <property type="entry name" value="DEXQc_Suv3"/>
    <property type="match status" value="1"/>
</dbReference>
<dbReference type="GO" id="GO:0000965">
    <property type="term" value="P:mitochondrial RNA 3'-end processing"/>
    <property type="evidence" value="ECO:0007669"/>
    <property type="project" value="TreeGrafter"/>
</dbReference>
<accession>A0A1D1ZSE6</accession>
<dbReference type="GO" id="GO:0042645">
    <property type="term" value="C:mitochondrial nucleoid"/>
    <property type="evidence" value="ECO:0007669"/>
    <property type="project" value="UniProtKB-SubCell"/>
</dbReference>
<dbReference type="Pfam" id="PF22527">
    <property type="entry name" value="DEXQc_Suv3"/>
    <property type="match status" value="1"/>
</dbReference>
<evidence type="ECO:0000256" key="2">
    <source>
        <dbReference type="ARBA" id="ARBA00001946"/>
    </source>
</evidence>
<comment type="catalytic activity">
    <reaction evidence="13">
        <text>ATP + H2O = ADP + phosphate + H(+)</text>
        <dbReference type="Rhea" id="RHEA:13065"/>
        <dbReference type="ChEBI" id="CHEBI:15377"/>
        <dbReference type="ChEBI" id="CHEBI:15378"/>
        <dbReference type="ChEBI" id="CHEBI:30616"/>
        <dbReference type="ChEBI" id="CHEBI:43474"/>
        <dbReference type="ChEBI" id="CHEBI:456216"/>
        <dbReference type="EC" id="3.6.4.13"/>
    </reaction>
</comment>
<evidence type="ECO:0000256" key="5">
    <source>
        <dbReference type="ARBA" id="ARBA00012552"/>
    </source>
</evidence>
<evidence type="ECO:0000256" key="10">
    <source>
        <dbReference type="ARBA" id="ARBA00022946"/>
    </source>
</evidence>
<keyword evidence="11" id="KW-0496">Mitochondrion</keyword>
<protein>
    <recommendedName>
        <fullName evidence="5">RNA helicase</fullName>
        <ecNumber evidence="5">3.6.4.13</ecNumber>
    </recommendedName>
</protein>
<keyword evidence="8" id="KW-0347">Helicase</keyword>
<evidence type="ECO:0000256" key="14">
    <source>
        <dbReference type="SAM" id="MobiDB-lite"/>
    </source>
</evidence>
<comment type="subcellular location">
    <subcellularLocation>
        <location evidence="3">Mitochondrion matrix</location>
        <location evidence="3">Mitochondrion nucleoid</location>
    </subcellularLocation>
</comment>
<organism evidence="17">
    <name type="scientific">Auxenochlorella protothecoides</name>
    <name type="common">Green microalga</name>
    <name type="synonym">Chlorella protothecoides</name>
    <dbReference type="NCBI Taxonomy" id="3075"/>
    <lineage>
        <taxon>Eukaryota</taxon>
        <taxon>Viridiplantae</taxon>
        <taxon>Chlorophyta</taxon>
        <taxon>core chlorophytes</taxon>
        <taxon>Trebouxiophyceae</taxon>
        <taxon>Chlorellales</taxon>
        <taxon>Chlorellaceae</taxon>
        <taxon>Auxenochlorella</taxon>
    </lineage>
</organism>
<keyword evidence="9" id="KW-0067">ATP-binding</keyword>
<dbReference type="Pfam" id="PF00271">
    <property type="entry name" value="Helicase_C"/>
    <property type="match status" value="1"/>
</dbReference>
<keyword evidence="7" id="KW-0378">Hydrolase</keyword>
<evidence type="ECO:0000256" key="3">
    <source>
        <dbReference type="ARBA" id="ARBA00004436"/>
    </source>
</evidence>
<evidence type="ECO:0000256" key="7">
    <source>
        <dbReference type="ARBA" id="ARBA00022801"/>
    </source>
</evidence>
<dbReference type="PROSITE" id="PS51192">
    <property type="entry name" value="HELICASE_ATP_BIND_1"/>
    <property type="match status" value="1"/>
</dbReference>
<dbReference type="EMBL" id="GDKF01008732">
    <property type="protein sequence ID" value="JAT69890.1"/>
    <property type="molecule type" value="Transcribed_RNA"/>
</dbReference>
<gene>
    <name evidence="17" type="ORF">g.22464</name>
</gene>
<dbReference type="InterPro" id="IPR027417">
    <property type="entry name" value="P-loop_NTPase"/>
</dbReference>
<evidence type="ECO:0000259" key="15">
    <source>
        <dbReference type="PROSITE" id="PS51192"/>
    </source>
</evidence>
<sequence length="853" mass="93097">IDCATNRAGPVRVPHIACDLDRKARPHVPSSSVHALTMRAFVTRRALWSLRVACRAQPGSGGIACVEDTRAAVFAGFPAYWASEAQHAGLRALCSKVPTTDLARKFISSVAEVDLPANASSEAPPPPTDTRLDIDFEELLTRPARPPRPGRPPSRASERAAAAFRILRRSGVVRDQALALYVNSALFPTAAAAFEDAVLSRARPRELAAIGALATGGAVADALFPAFARFVLREYRDQVTQYRSLVQTADLRAAHAWFPLARALQRRIVYHAGPTNSGKTYSALEAMKAAGSGVYCGPLRLLAMEVYDTCNAAGTFCDLITGQERREVPGSSHVSCTVEMVDLSRRVDVAVLDEIQMIGDEHRGWAWSRALMGVPANEIHLCGDGSAVELVRSLAAAMGDELEVRSYDRFTALAVEPGGLGPGVYAATQRGDCIVAFSRRDIFEIKAAVERETSHRCCVIYGALPPETRRQQAQLFNAGDNKYHVMVASDAVGMGLNLNIGRVVFHSLHKQFGGNERAPVSVSMIKQIAGRAGRRNSEFAQGKVTCKNPEELGILTAALETPLDVMVTRKAGLFPEFEHLEVFAGQRPDDTFRQGGPQLLSRWCGAHQTPLGDRLQLTAKLAAHLSPSHPPPSETLNQFTRHAVLDSTFFLCKQDGVFTAAQLLGETQLSLRDMYSFCMAPASSSNMHVLAALLHFARVYATGAPVTLDLQLPRKLPCNTLELRQLETAHAIVNLWLWLSYRFDEEAFPGREGVQQLSADICDLLHRGLRKVTSLTKASGSARASRAVDRTAQRPSPAHERLLRPFEAQAQALQRAQLEERRLQRSQQAGEGRLLRARQSAPCEGRRRAESLA</sequence>
<dbReference type="InterPro" id="IPR041082">
    <property type="entry name" value="Suv3_C_1"/>
</dbReference>
<feature type="domain" description="Helicase C-terminal" evidence="16">
    <location>
        <begin position="419"/>
        <end position="574"/>
    </location>
</feature>
<keyword evidence="6" id="KW-0547">Nucleotide-binding</keyword>
<feature type="non-terminal residue" evidence="17">
    <location>
        <position position="1"/>
    </location>
</feature>
<dbReference type="CDD" id="cd18805">
    <property type="entry name" value="SF2_C_suv3"/>
    <property type="match status" value="1"/>
</dbReference>
<dbReference type="GO" id="GO:0045025">
    <property type="term" value="C:mitochondrial degradosome"/>
    <property type="evidence" value="ECO:0007669"/>
    <property type="project" value="TreeGrafter"/>
</dbReference>
<feature type="compositionally biased region" description="Basic and acidic residues" evidence="14">
    <location>
        <begin position="844"/>
        <end position="853"/>
    </location>
</feature>
<dbReference type="GO" id="GO:0003724">
    <property type="term" value="F:RNA helicase activity"/>
    <property type="evidence" value="ECO:0007669"/>
    <property type="project" value="UniProtKB-EC"/>
</dbReference>
<evidence type="ECO:0000256" key="12">
    <source>
        <dbReference type="ARBA" id="ARBA00023271"/>
    </source>
</evidence>
<dbReference type="InterPro" id="IPR022192">
    <property type="entry name" value="SUV3_C"/>
</dbReference>
<dbReference type="Gene3D" id="3.40.50.300">
    <property type="entry name" value="P-loop containing nucleotide triphosphate hydrolases"/>
    <property type="match status" value="2"/>
</dbReference>
<comment type="cofactor">
    <cofactor evidence="1">
        <name>Mn(2+)</name>
        <dbReference type="ChEBI" id="CHEBI:29035"/>
    </cofactor>
</comment>
<evidence type="ECO:0000256" key="13">
    <source>
        <dbReference type="ARBA" id="ARBA00047984"/>
    </source>
</evidence>
<evidence type="ECO:0000256" key="6">
    <source>
        <dbReference type="ARBA" id="ARBA00022741"/>
    </source>
</evidence>
<dbReference type="InterPro" id="IPR050699">
    <property type="entry name" value="RNA-DNA_Helicase"/>
</dbReference>
<evidence type="ECO:0000256" key="4">
    <source>
        <dbReference type="ARBA" id="ARBA00011661"/>
    </source>
</evidence>
<dbReference type="InterPro" id="IPR014001">
    <property type="entry name" value="Helicase_ATP-bd"/>
</dbReference>
<dbReference type="InterPro" id="IPR001650">
    <property type="entry name" value="Helicase_C-like"/>
</dbReference>
<dbReference type="PANTHER" id="PTHR12131:SF28">
    <property type="entry name" value="DEXH-BOX ATP-DEPENDENT RNA HELICASE DEXH18, MITOCHONDRIAL"/>
    <property type="match status" value="1"/>
</dbReference>
<reference evidence="17" key="1">
    <citation type="submission" date="2015-08" db="EMBL/GenBank/DDBJ databases">
        <authorList>
            <person name="Babu N.S."/>
            <person name="Beckwith C.J."/>
            <person name="Beseler K.G."/>
            <person name="Brison A."/>
            <person name="Carone J.V."/>
            <person name="Caskin T.P."/>
            <person name="Diamond M."/>
            <person name="Durham M.E."/>
            <person name="Foxe J.M."/>
            <person name="Go M."/>
            <person name="Henderson B.A."/>
            <person name="Jones I.B."/>
            <person name="McGettigan J.A."/>
            <person name="Micheletti S.J."/>
            <person name="Nasrallah M.E."/>
            <person name="Ortiz D."/>
            <person name="Piller C.R."/>
            <person name="Privatt S.R."/>
            <person name="Schneider S.L."/>
            <person name="Sharp S."/>
            <person name="Smith T.C."/>
            <person name="Stanton J.D."/>
            <person name="Ullery H.E."/>
            <person name="Wilson R.J."/>
            <person name="Serrano M.G."/>
            <person name="Buck G."/>
            <person name="Lee V."/>
            <person name="Wang Y."/>
            <person name="Carvalho R."/>
            <person name="Voegtly L."/>
            <person name="Shi R."/>
            <person name="Duckworth R."/>
            <person name="Johnson A."/>
            <person name="Loviza R."/>
            <person name="Walstead R."/>
            <person name="Shah Z."/>
            <person name="Kiflezghi M."/>
            <person name="Wade K."/>
            <person name="Ball S.L."/>
            <person name="Bradley K.W."/>
            <person name="Asai D.J."/>
            <person name="Bowman C.A."/>
            <person name="Russell D.A."/>
            <person name="Pope W.H."/>
            <person name="Jacobs-Sera D."/>
            <person name="Hendrix R.W."/>
            <person name="Hatfull G.F."/>
        </authorList>
    </citation>
    <scope>NUCLEOTIDE SEQUENCE</scope>
</reference>
<dbReference type="PANTHER" id="PTHR12131">
    <property type="entry name" value="ATP-DEPENDENT RNA AND DNA HELICASE"/>
    <property type="match status" value="1"/>
</dbReference>
<dbReference type="EC" id="3.6.4.13" evidence="5"/>
<comment type="cofactor">
    <cofactor evidence="2">
        <name>Mg(2+)</name>
        <dbReference type="ChEBI" id="CHEBI:18420"/>
    </cofactor>
</comment>
<dbReference type="Pfam" id="PF12513">
    <property type="entry name" value="SUV3_C"/>
    <property type="match status" value="1"/>
</dbReference>
<dbReference type="InterPro" id="IPR044774">
    <property type="entry name" value="Suv3_DEXQc"/>
</dbReference>
<evidence type="ECO:0000256" key="8">
    <source>
        <dbReference type="ARBA" id="ARBA00022806"/>
    </source>
</evidence>
<keyword evidence="12" id="KW-1135">Mitochondrion nucleoid</keyword>
<keyword evidence="10" id="KW-0809">Transit peptide</keyword>
<dbReference type="Pfam" id="PF18147">
    <property type="entry name" value="Suv3_C_1"/>
    <property type="match status" value="1"/>
</dbReference>
<proteinExistence type="predicted"/>
<dbReference type="AlphaFoldDB" id="A0A1D1ZSE6"/>
<evidence type="ECO:0000313" key="17">
    <source>
        <dbReference type="EMBL" id="JAT69890.1"/>
    </source>
</evidence>
<evidence type="ECO:0000256" key="11">
    <source>
        <dbReference type="ARBA" id="ARBA00023128"/>
    </source>
</evidence>
<dbReference type="FunFam" id="3.40.50.300:FF:000957">
    <property type="entry name" value="ATP-dependent RNA helicase SUV3L, mitochondrial"/>
    <property type="match status" value="1"/>
</dbReference>
<evidence type="ECO:0000256" key="1">
    <source>
        <dbReference type="ARBA" id="ARBA00001936"/>
    </source>
</evidence>
<feature type="domain" description="Helicase ATP-binding" evidence="15">
    <location>
        <begin position="260"/>
        <end position="405"/>
    </location>
</feature>
<dbReference type="Pfam" id="PF23703">
    <property type="entry name" value="DExH18_N"/>
    <property type="match status" value="1"/>
</dbReference>
<evidence type="ECO:0000259" key="16">
    <source>
        <dbReference type="PROSITE" id="PS51194"/>
    </source>
</evidence>
<comment type="subunit">
    <text evidence="4">Homodimer; in free form. Component of the mitochondrial degradosome (mtEXO) complex which is a heteropentamer containing 2 copies of SUPV3L1 and 3 copies of PNPT1.</text>
</comment>
<dbReference type="SMART" id="SM00490">
    <property type="entry name" value="HELICc"/>
    <property type="match status" value="1"/>
</dbReference>
<dbReference type="InterPro" id="IPR056377">
    <property type="entry name" value="DExH18_N"/>
</dbReference>
<name>A0A1D1ZSE6_AUXPR</name>
<dbReference type="Gene3D" id="1.20.272.40">
    <property type="match status" value="1"/>
</dbReference>
<dbReference type="GO" id="GO:0016787">
    <property type="term" value="F:hydrolase activity"/>
    <property type="evidence" value="ECO:0007669"/>
    <property type="project" value="UniProtKB-KW"/>
</dbReference>
<dbReference type="SUPFAM" id="SSF52540">
    <property type="entry name" value="P-loop containing nucleoside triphosphate hydrolases"/>
    <property type="match status" value="1"/>
</dbReference>
<feature type="region of interest" description="Disordered" evidence="14">
    <location>
        <begin position="817"/>
        <end position="853"/>
    </location>
</feature>